<dbReference type="SUPFAM" id="SSF56436">
    <property type="entry name" value="C-type lectin-like"/>
    <property type="match status" value="1"/>
</dbReference>
<comment type="caution">
    <text evidence="2">The sequence shown here is derived from an EMBL/GenBank/DDBJ whole genome shotgun (WGS) entry which is preliminary data.</text>
</comment>
<evidence type="ECO:0000313" key="2">
    <source>
        <dbReference type="EMBL" id="CAK8676166.1"/>
    </source>
</evidence>
<dbReference type="InterPro" id="IPR016186">
    <property type="entry name" value="C-type_lectin-like/link_sf"/>
</dbReference>
<evidence type="ECO:0000259" key="1">
    <source>
        <dbReference type="Pfam" id="PF00059"/>
    </source>
</evidence>
<dbReference type="Proteomes" id="UP001642483">
    <property type="component" value="Unassembled WGS sequence"/>
</dbReference>
<dbReference type="EMBL" id="CAWYQH010000024">
    <property type="protein sequence ID" value="CAK8676166.1"/>
    <property type="molecule type" value="Genomic_DNA"/>
</dbReference>
<dbReference type="InterPro" id="IPR001304">
    <property type="entry name" value="C-type_lectin-like"/>
</dbReference>
<name>A0ABP0F8X7_CLALP</name>
<feature type="domain" description="C-type lectin" evidence="1">
    <location>
        <begin position="38"/>
        <end position="134"/>
    </location>
</feature>
<dbReference type="InterPro" id="IPR016187">
    <property type="entry name" value="CTDL_fold"/>
</dbReference>
<evidence type="ECO:0000313" key="3">
    <source>
        <dbReference type="Proteomes" id="UP001642483"/>
    </source>
</evidence>
<protein>
    <recommendedName>
        <fullName evidence="1">C-type lectin domain-containing protein</fullName>
    </recommendedName>
</protein>
<gene>
    <name evidence="2" type="ORF">CVLEPA_LOCUS5646</name>
</gene>
<reference evidence="2 3" key="1">
    <citation type="submission" date="2024-02" db="EMBL/GenBank/DDBJ databases">
        <authorList>
            <person name="Daric V."/>
            <person name="Darras S."/>
        </authorList>
    </citation>
    <scope>NUCLEOTIDE SEQUENCE [LARGE SCALE GENOMIC DNA]</scope>
</reference>
<keyword evidence="3" id="KW-1185">Reference proteome</keyword>
<accession>A0ABP0F8X7</accession>
<dbReference type="Gene3D" id="3.10.100.10">
    <property type="entry name" value="Mannose-Binding Protein A, subunit A"/>
    <property type="match status" value="1"/>
</dbReference>
<proteinExistence type="predicted"/>
<dbReference type="CDD" id="cd00037">
    <property type="entry name" value="CLECT"/>
    <property type="match status" value="1"/>
</dbReference>
<dbReference type="Pfam" id="PF00059">
    <property type="entry name" value="Lectin_C"/>
    <property type="match status" value="1"/>
</dbReference>
<organism evidence="2 3">
    <name type="scientific">Clavelina lepadiformis</name>
    <name type="common">Light-bulb sea squirt</name>
    <name type="synonym">Ascidia lepadiformis</name>
    <dbReference type="NCBI Taxonomy" id="159417"/>
    <lineage>
        <taxon>Eukaryota</taxon>
        <taxon>Metazoa</taxon>
        <taxon>Chordata</taxon>
        <taxon>Tunicata</taxon>
        <taxon>Ascidiacea</taxon>
        <taxon>Aplousobranchia</taxon>
        <taxon>Clavelinidae</taxon>
        <taxon>Clavelina</taxon>
    </lineage>
</organism>
<sequence length="136" mass="15688">MRVTVNWAKTKLNQSWKKGCPQNGLTNGSLCYVLHRDKSNYTEALSKCILEGGQLAPIPDRDTLPKVLEAFSQEPFYVDAHFDKTLEKWTTSTGKEVDFPTTDLEHKESQGQCLYAFRSGYKQWYCHASFFYLCLF</sequence>